<dbReference type="RefSeq" id="WP_259868839.1">
    <property type="nucleotide sequence ID" value="NZ_JAMQJZ010000004.1"/>
</dbReference>
<sequence length="170" mass="19920">MLAKPGKNEYPAFYHTYMKQLPNEDLLTLLQSQSSILTNLLEKATEYQWQTPYEPGKWNLKQLVGHLIDNEIIMHYRLVHITRGDQIPITGYDQDDYIQSSAYDTYSSQQLIAYYRNVRQTTIFTVQGIPNEHWQRVGIIDGNEISARAKAYIIAGHERHHLHVIKEKYL</sequence>
<protein>
    <submittedName>
        <fullName evidence="2">DinB family protein</fullName>
    </submittedName>
</protein>
<proteinExistence type="predicted"/>
<dbReference type="AlphaFoldDB" id="A0A9X4AHT1"/>
<evidence type="ECO:0000259" key="1">
    <source>
        <dbReference type="Pfam" id="PF12867"/>
    </source>
</evidence>
<dbReference type="InterPro" id="IPR034660">
    <property type="entry name" value="DinB/YfiT-like"/>
</dbReference>
<reference evidence="2" key="1">
    <citation type="submission" date="2022-06" db="EMBL/GenBank/DDBJ databases">
        <title>Aquibacillus sp. a new bacterium isolated from soil saline samples.</title>
        <authorList>
            <person name="Galisteo C."/>
            <person name="De La Haba R."/>
            <person name="Sanchez-Porro C."/>
            <person name="Ventosa A."/>
        </authorList>
    </citation>
    <scope>NUCLEOTIDE SEQUENCE</scope>
    <source>
        <strain evidence="2">JCM 12387</strain>
    </source>
</reference>
<dbReference type="Pfam" id="PF12867">
    <property type="entry name" value="DinB_2"/>
    <property type="match status" value="1"/>
</dbReference>
<feature type="domain" description="DinB-like" evidence="1">
    <location>
        <begin position="35"/>
        <end position="165"/>
    </location>
</feature>
<dbReference type="SUPFAM" id="SSF109854">
    <property type="entry name" value="DinB/YfiT-like putative metalloenzymes"/>
    <property type="match status" value="1"/>
</dbReference>
<dbReference type="InterPro" id="IPR024775">
    <property type="entry name" value="DinB-like"/>
</dbReference>
<evidence type="ECO:0000313" key="2">
    <source>
        <dbReference type="EMBL" id="MDC3420281.1"/>
    </source>
</evidence>
<dbReference type="EMBL" id="JAMQJZ010000004">
    <property type="protein sequence ID" value="MDC3420281.1"/>
    <property type="molecule type" value="Genomic_DNA"/>
</dbReference>
<comment type="caution">
    <text evidence="2">The sequence shown here is derived from an EMBL/GenBank/DDBJ whole genome shotgun (WGS) entry which is preliminary data.</text>
</comment>
<keyword evidence="3" id="KW-1185">Reference proteome</keyword>
<accession>A0A9X4AHT1</accession>
<gene>
    <name evidence="2" type="ORF">NC661_07845</name>
</gene>
<name>A0A9X4AHT1_9BACI</name>
<evidence type="ECO:0000313" key="3">
    <source>
        <dbReference type="Proteomes" id="UP001145072"/>
    </source>
</evidence>
<organism evidence="2 3">
    <name type="scientific">Aquibacillus koreensis</name>
    <dbReference type="NCBI Taxonomy" id="279446"/>
    <lineage>
        <taxon>Bacteria</taxon>
        <taxon>Bacillati</taxon>
        <taxon>Bacillota</taxon>
        <taxon>Bacilli</taxon>
        <taxon>Bacillales</taxon>
        <taxon>Bacillaceae</taxon>
        <taxon>Aquibacillus</taxon>
    </lineage>
</organism>
<dbReference type="Proteomes" id="UP001145072">
    <property type="component" value="Unassembled WGS sequence"/>
</dbReference>
<dbReference type="Gene3D" id="1.20.120.450">
    <property type="entry name" value="dinb family like domain"/>
    <property type="match status" value="1"/>
</dbReference>